<dbReference type="PANTHER" id="PTHR23079:SF18">
    <property type="entry name" value="RNA-DEPENDENT RNA POLYMERASE 6"/>
    <property type="match status" value="1"/>
</dbReference>
<evidence type="ECO:0000259" key="11">
    <source>
        <dbReference type="Pfam" id="PF24577"/>
    </source>
</evidence>
<feature type="domain" description="RNA-dependent RNA polymerase 6-like RNA-binding" evidence="10">
    <location>
        <begin position="14"/>
        <end position="116"/>
    </location>
</feature>
<dbReference type="STRING" id="29655.A0A0K9PBJ8"/>
<evidence type="ECO:0000256" key="7">
    <source>
        <dbReference type="ARBA" id="ARBA00048744"/>
    </source>
</evidence>
<dbReference type="Pfam" id="PF24572">
    <property type="entry name" value="RBD_RDR6"/>
    <property type="match status" value="1"/>
</dbReference>
<gene>
    <name evidence="14" type="ORF">ZOSMA_29G01090</name>
</gene>
<comment type="caution">
    <text evidence="14">The sequence shown here is derived from an EMBL/GenBank/DDBJ whole genome shotgun (WGS) entry which is preliminary data.</text>
</comment>
<evidence type="ECO:0000259" key="13">
    <source>
        <dbReference type="Pfam" id="PF26253"/>
    </source>
</evidence>
<dbReference type="Proteomes" id="UP000036987">
    <property type="component" value="Unassembled WGS sequence"/>
</dbReference>
<dbReference type="EMBL" id="LFYR01000980">
    <property type="protein sequence ID" value="KMZ66458.1"/>
    <property type="molecule type" value="Genomic_DNA"/>
</dbReference>
<dbReference type="GO" id="GO:0003723">
    <property type="term" value="F:RNA binding"/>
    <property type="evidence" value="ECO:0007669"/>
    <property type="project" value="UniProtKB-KW"/>
</dbReference>
<comment type="catalytic activity">
    <reaction evidence="7 8">
        <text>RNA(n) + a ribonucleoside 5'-triphosphate = RNA(n+1) + diphosphate</text>
        <dbReference type="Rhea" id="RHEA:21248"/>
        <dbReference type="Rhea" id="RHEA-COMP:14527"/>
        <dbReference type="Rhea" id="RHEA-COMP:17342"/>
        <dbReference type="ChEBI" id="CHEBI:33019"/>
        <dbReference type="ChEBI" id="CHEBI:61557"/>
        <dbReference type="ChEBI" id="CHEBI:140395"/>
        <dbReference type="EC" id="2.7.7.48"/>
    </reaction>
</comment>
<evidence type="ECO:0000256" key="3">
    <source>
        <dbReference type="ARBA" id="ARBA00022679"/>
    </source>
</evidence>
<comment type="function">
    <text evidence="8">Probably involved in the RNA silencing pathway and required for the generation of small interfering RNAs (siRNAs).</text>
</comment>
<keyword evidence="15" id="KW-1185">Reference proteome</keyword>
<accession>A0A0K9PBJ8</accession>
<dbReference type="GO" id="GO:0030422">
    <property type="term" value="P:siRNA processing"/>
    <property type="evidence" value="ECO:0000318"/>
    <property type="project" value="GO_Central"/>
</dbReference>
<evidence type="ECO:0000256" key="8">
    <source>
        <dbReference type="RuleBase" id="RU363098"/>
    </source>
</evidence>
<comment type="similarity">
    <text evidence="1 8">Belongs to the RdRP family.</text>
</comment>
<dbReference type="Pfam" id="PF24577">
    <property type="entry name" value="RDR6_2nd"/>
    <property type="match status" value="1"/>
</dbReference>
<evidence type="ECO:0000256" key="6">
    <source>
        <dbReference type="ARBA" id="ARBA00023158"/>
    </source>
</evidence>
<name>A0A0K9PBJ8_ZOSMR</name>
<sequence>MAFLNSDDKDRKKMETTQISIGGFGENVKISAKEVADFLDREMGIVLRCRLKNSSTPQDTYPNYEITDFSDHFKIKDYAKVMPHAFVHFLRPEGAKKTIDAAENNELIFNNRCLTVMSGTNSAFQIRRRKTTDPFKFLDVNVDIGTMVSQQEFWVGWKGPGCGVDFFIDPFQDSCQFFFNKNVAFQMKGTKKAVVLKCNMKIEFFVREIDEIRIFKQQAPMEVILHLTSSPRIYYRTADDDIHISSHLNLLDDEDPWIRTTDFTKNGAICRCSSYKISTSPRFRSKLNNAVDYLKQRRISQYIPNCLLQVKDEPRYEWYPSDLFFSLQHKEGISFETMYLVNALLNKGIVKQHHMTDGFFDLLKSQPDYVNSAALRHIYSYKRSLFDASTRLKTVQRWLLMNPKLLKDTKISDGNMEVRRLVITPTKAYCIPPEVELSNRVLRMYKRISNRFLRVTFADEGMQQLTSNTLNYYVSPIVQHLTSNRFPQKTTVYQRVKDIMADGFTLCGRRYSFLAFSANQLRDQSAWFVAECKKNTVDSIFNWMGKFNNRNVAKYSARTGQCFSSTYSTVNVPVEKINREIKDITKNGYNFSDGIGKIDPELAIKVAEKMNLRDDPPSAYQIRFAGCKGVVAVWPSNGDGYQIHLRPSMNKFDSNHNIIEVVSWTRFQPCFLNRQIVTLLSALYVPDIIFSKMQDSMVSKLDQMLVDPDVAFDIITSSCAEQGNTAAMMLSAGFIPQTEPYLKAMLSCLRSAQLRDLLTKTRIFVPLGRWLMGCLDESAVLQSGQCFIQVSTPSLERCFLKHGLRFSDTKKIKQVIKGTVIIAKNPCLHPGDIRILKAIDVPGLHHLVDCLVFPQKGQRPHTNEASGSDLDGDLYFVSWDENLIPPSRRSWNPMDYTPSEAQPLPRDVTRRDIVDFFARNMANTNLGVICNAHVVHSDLSEYGALDENCIKLAELAADAVDFPKTGKNVKMPQDLRPKIYPDFMGKQDFISYKSEKIMGKLYRKIKEASEEDPLSELYVTKDNIPYDFDLEIPGSSDFLLDSWHHKCTYDAQMNALLGQYNVQFEGEVVTGHFWSLLKSNSRKQGDLKDKIKNAYSSIHKEFRKIFESTDGYSSSPLTDDEICAILEQKASAWYQVTYNCHWLDKINELKEPDGEEMPILLSFPWIATDYLVRIKVRSRLENNKKLYSKKPLDSLASYLADKI</sequence>
<keyword evidence="6 8" id="KW-0943">RNA-mediated gene silencing</keyword>
<evidence type="ECO:0000256" key="5">
    <source>
        <dbReference type="ARBA" id="ARBA00022884"/>
    </source>
</evidence>
<feature type="domain" description="RNA-dependent RNA polymerase 6-like second" evidence="11">
    <location>
        <begin position="136"/>
        <end position="299"/>
    </location>
</feature>
<dbReference type="InterPro" id="IPR057596">
    <property type="entry name" value="RDRP_core"/>
</dbReference>
<dbReference type="GO" id="GO:0003968">
    <property type="term" value="F:RNA-directed RNA polymerase activity"/>
    <property type="evidence" value="ECO:0000318"/>
    <property type="project" value="GO_Central"/>
</dbReference>
<proteinExistence type="inferred from homology"/>
<dbReference type="InterPro" id="IPR007855">
    <property type="entry name" value="RDRP"/>
</dbReference>
<keyword evidence="5 8" id="KW-0694">RNA-binding</keyword>
<evidence type="ECO:0000313" key="14">
    <source>
        <dbReference type="EMBL" id="KMZ66458.1"/>
    </source>
</evidence>
<feature type="domain" description="RDRP C-terminal head" evidence="13">
    <location>
        <begin position="1025"/>
        <end position="1195"/>
    </location>
</feature>
<dbReference type="InterPro" id="IPR058751">
    <property type="entry name" value="RDRP_helical"/>
</dbReference>
<evidence type="ECO:0000256" key="4">
    <source>
        <dbReference type="ARBA" id="ARBA00022695"/>
    </source>
</evidence>
<dbReference type="InterPro" id="IPR058752">
    <property type="entry name" value="RDRP_C_head"/>
</dbReference>
<feature type="domain" description="RDRP core" evidence="9">
    <location>
        <begin position="423"/>
        <end position="1005"/>
    </location>
</feature>
<dbReference type="GO" id="GO:0031380">
    <property type="term" value="C:nuclear RNA-directed RNA polymerase complex"/>
    <property type="evidence" value="ECO:0000318"/>
    <property type="project" value="GO_Central"/>
</dbReference>
<dbReference type="Pfam" id="PF26253">
    <property type="entry name" value="RdRP_head"/>
    <property type="match status" value="1"/>
</dbReference>
<dbReference type="PANTHER" id="PTHR23079">
    <property type="entry name" value="RNA-DEPENDENT RNA POLYMERASE"/>
    <property type="match status" value="1"/>
</dbReference>
<evidence type="ECO:0000259" key="10">
    <source>
        <dbReference type="Pfam" id="PF24572"/>
    </source>
</evidence>
<keyword evidence="2 8" id="KW-0696">RNA-directed RNA polymerase</keyword>
<dbReference type="Pfam" id="PF26252">
    <property type="entry name" value="RdRP_helical"/>
    <property type="match status" value="1"/>
</dbReference>
<evidence type="ECO:0000256" key="1">
    <source>
        <dbReference type="ARBA" id="ARBA00005762"/>
    </source>
</evidence>
<dbReference type="OrthoDB" id="6513042at2759"/>
<dbReference type="OMA" id="IAPFRFP"/>
<keyword evidence="3 8" id="KW-0808">Transferase</keyword>
<dbReference type="AlphaFoldDB" id="A0A0K9PBJ8"/>
<dbReference type="Pfam" id="PF05183">
    <property type="entry name" value="RdRP"/>
    <property type="match status" value="1"/>
</dbReference>
<evidence type="ECO:0000256" key="2">
    <source>
        <dbReference type="ARBA" id="ARBA00022484"/>
    </source>
</evidence>
<feature type="domain" description="RDRP helical" evidence="12">
    <location>
        <begin position="322"/>
        <end position="406"/>
    </location>
</feature>
<dbReference type="InterPro" id="IPR057297">
    <property type="entry name" value="RDR6-like_2nd"/>
</dbReference>
<dbReference type="EC" id="2.7.7.48" evidence="8"/>
<evidence type="ECO:0000313" key="15">
    <source>
        <dbReference type="Proteomes" id="UP000036987"/>
    </source>
</evidence>
<reference evidence="15" key="1">
    <citation type="journal article" date="2016" name="Nature">
        <title>The genome of the seagrass Zostera marina reveals angiosperm adaptation to the sea.</title>
        <authorList>
            <person name="Olsen J.L."/>
            <person name="Rouze P."/>
            <person name="Verhelst B."/>
            <person name="Lin Y.-C."/>
            <person name="Bayer T."/>
            <person name="Collen J."/>
            <person name="Dattolo E."/>
            <person name="De Paoli E."/>
            <person name="Dittami S."/>
            <person name="Maumus F."/>
            <person name="Michel G."/>
            <person name="Kersting A."/>
            <person name="Lauritano C."/>
            <person name="Lohaus R."/>
            <person name="Toepel M."/>
            <person name="Tonon T."/>
            <person name="Vanneste K."/>
            <person name="Amirebrahimi M."/>
            <person name="Brakel J."/>
            <person name="Bostroem C."/>
            <person name="Chovatia M."/>
            <person name="Grimwood J."/>
            <person name="Jenkins J.W."/>
            <person name="Jueterbock A."/>
            <person name="Mraz A."/>
            <person name="Stam W.T."/>
            <person name="Tice H."/>
            <person name="Bornberg-Bauer E."/>
            <person name="Green P.J."/>
            <person name="Pearson G.A."/>
            <person name="Procaccini G."/>
            <person name="Duarte C.M."/>
            <person name="Schmutz J."/>
            <person name="Reusch T.B.H."/>
            <person name="Van de Peer Y."/>
        </authorList>
    </citation>
    <scope>NUCLEOTIDE SEQUENCE [LARGE SCALE GENOMIC DNA]</scope>
    <source>
        <strain evidence="15">cv. Finnish</strain>
    </source>
</reference>
<protein>
    <recommendedName>
        <fullName evidence="8">RNA-dependent RNA polymerase</fullName>
        <ecNumber evidence="8">2.7.7.48</ecNumber>
    </recommendedName>
</protein>
<keyword evidence="4 8" id="KW-0548">Nucleotidyltransferase</keyword>
<evidence type="ECO:0000259" key="9">
    <source>
        <dbReference type="Pfam" id="PF05183"/>
    </source>
</evidence>
<evidence type="ECO:0000259" key="12">
    <source>
        <dbReference type="Pfam" id="PF26252"/>
    </source>
</evidence>
<organism evidence="14 15">
    <name type="scientific">Zostera marina</name>
    <name type="common">Eelgrass</name>
    <dbReference type="NCBI Taxonomy" id="29655"/>
    <lineage>
        <taxon>Eukaryota</taxon>
        <taxon>Viridiplantae</taxon>
        <taxon>Streptophyta</taxon>
        <taxon>Embryophyta</taxon>
        <taxon>Tracheophyta</taxon>
        <taxon>Spermatophyta</taxon>
        <taxon>Magnoliopsida</taxon>
        <taxon>Liliopsida</taxon>
        <taxon>Zosteraceae</taxon>
        <taxon>Zostera</taxon>
    </lineage>
</organism>
<dbReference type="InterPro" id="IPR057298">
    <property type="entry name" value="RDR6-like_RBD"/>
</dbReference>